<organism evidence="4 5">
    <name type="scientific">Parnassius mnemosyne</name>
    <name type="common">clouded apollo</name>
    <dbReference type="NCBI Taxonomy" id="213953"/>
    <lineage>
        <taxon>Eukaryota</taxon>
        <taxon>Metazoa</taxon>
        <taxon>Ecdysozoa</taxon>
        <taxon>Arthropoda</taxon>
        <taxon>Hexapoda</taxon>
        <taxon>Insecta</taxon>
        <taxon>Pterygota</taxon>
        <taxon>Neoptera</taxon>
        <taxon>Endopterygota</taxon>
        <taxon>Lepidoptera</taxon>
        <taxon>Glossata</taxon>
        <taxon>Ditrysia</taxon>
        <taxon>Papilionoidea</taxon>
        <taxon>Papilionidae</taxon>
        <taxon>Parnassiinae</taxon>
        <taxon>Parnassini</taxon>
        <taxon>Parnassius</taxon>
        <taxon>Driopa</taxon>
    </lineage>
</organism>
<dbReference type="Pfam" id="PF13843">
    <property type="entry name" value="DDE_Tnp_1_7"/>
    <property type="match status" value="1"/>
</dbReference>
<dbReference type="InterPro" id="IPR029526">
    <property type="entry name" value="PGBD"/>
</dbReference>
<dbReference type="AlphaFoldDB" id="A0AAV1LKI3"/>
<dbReference type="InterPro" id="IPR032718">
    <property type="entry name" value="PGBD4_Znf_C"/>
</dbReference>
<dbReference type="EMBL" id="CAVLGL010000092">
    <property type="protein sequence ID" value="CAK1595425.1"/>
    <property type="molecule type" value="Genomic_DNA"/>
</dbReference>
<protein>
    <recommendedName>
        <fullName evidence="6">PiggyBac transposable element-derived protein domain-containing protein</fullName>
    </recommendedName>
</protein>
<dbReference type="Proteomes" id="UP001314205">
    <property type="component" value="Unassembled WGS sequence"/>
</dbReference>
<dbReference type="PANTHER" id="PTHR46599">
    <property type="entry name" value="PIGGYBAC TRANSPOSABLE ELEMENT-DERIVED PROTEIN 4"/>
    <property type="match status" value="1"/>
</dbReference>
<feature type="compositionally biased region" description="Basic and acidic residues" evidence="1">
    <location>
        <begin position="86"/>
        <end position="110"/>
    </location>
</feature>
<feature type="domain" description="PiggyBac transposable element-derived protein" evidence="3">
    <location>
        <begin position="132"/>
        <end position="484"/>
    </location>
</feature>
<evidence type="ECO:0000259" key="3">
    <source>
        <dbReference type="Pfam" id="PF13843"/>
    </source>
</evidence>
<evidence type="ECO:0000313" key="4">
    <source>
        <dbReference type="EMBL" id="CAK1595425.1"/>
    </source>
</evidence>
<evidence type="ECO:0000313" key="5">
    <source>
        <dbReference type="Proteomes" id="UP001314205"/>
    </source>
</evidence>
<sequence length="588" mass="69067">MDSIAGPSRTRKRKFVMNYAENDSDLERELFAESDSDEIYCPDYDEEELSSEDDCQPPTSFSVTDISLRSPVQKLPGSSPSQSPPHHQDDDQTPDKLPAEESTSHWTSEGDMRQFHFTKTNRFLGEINGTEPTDFFDFFFDQQFLTMICNETNAQAERLFLSTGSEYARITRWKELTVPELKKFFGLLFHMGTVSMNRIQDYWKKDRLFNFPIFGQQMGRNRFLLIMRCMHFTSETESEDPLFKVRQVIDYFNTKMNGCYYPGKELSLDESMVLWRGRLSFKQYIKNKRHKYGIKLYMLTEPDGLILKFRVYAGGKDAQITGKGHAEKVVMHLLEEKLGNGHEVYMDNYYNSYILAKKLLEKNTYCTGTLRKDLRDNPKEVTQKVLKKGENISLFRDGIHIGKWKDKRPVTYITNQYTNNMVPVTNRRRQITQKPESIAKYNTYMSGVDRQDQLLAFYPCERKTLRWYMKIAVHIFQMLFINSYKIYNKYSGQNKLNLYDYRIRVINSLLPQKPSELLPISTAGGSSSQHRITKITDLTKKGRVQRKICRQCYKNKKRTDSPWHCITCENKPGLCVECFDNYHREIEN</sequence>
<evidence type="ECO:0008006" key="6">
    <source>
        <dbReference type="Google" id="ProtNLM"/>
    </source>
</evidence>
<keyword evidence="5" id="KW-1185">Reference proteome</keyword>
<reference evidence="4 5" key="1">
    <citation type="submission" date="2023-11" db="EMBL/GenBank/DDBJ databases">
        <authorList>
            <person name="Hedman E."/>
            <person name="Englund M."/>
            <person name="Stromberg M."/>
            <person name="Nyberg Akerstrom W."/>
            <person name="Nylinder S."/>
            <person name="Jareborg N."/>
            <person name="Kallberg Y."/>
            <person name="Kronander E."/>
        </authorList>
    </citation>
    <scope>NUCLEOTIDE SEQUENCE [LARGE SCALE GENOMIC DNA]</scope>
</reference>
<dbReference type="Pfam" id="PF13842">
    <property type="entry name" value="zf-Tnp_2"/>
    <property type="match status" value="1"/>
</dbReference>
<proteinExistence type="predicted"/>
<accession>A0AAV1LKI3</accession>
<dbReference type="PANTHER" id="PTHR46599:SF3">
    <property type="entry name" value="PIGGYBAC TRANSPOSABLE ELEMENT-DERIVED PROTEIN 4"/>
    <property type="match status" value="1"/>
</dbReference>
<evidence type="ECO:0000259" key="2">
    <source>
        <dbReference type="Pfam" id="PF13842"/>
    </source>
</evidence>
<feature type="compositionally biased region" description="Polar residues" evidence="1">
    <location>
        <begin position="57"/>
        <end position="67"/>
    </location>
</feature>
<feature type="region of interest" description="Disordered" evidence="1">
    <location>
        <begin position="22"/>
        <end position="110"/>
    </location>
</feature>
<feature type="domain" description="PiggyBac transposable element-derived protein 4 C-terminal zinc-finger" evidence="2">
    <location>
        <begin position="538"/>
        <end position="583"/>
    </location>
</feature>
<name>A0AAV1LKI3_9NEOP</name>
<feature type="compositionally biased region" description="Acidic residues" evidence="1">
    <location>
        <begin position="32"/>
        <end position="55"/>
    </location>
</feature>
<evidence type="ECO:0000256" key="1">
    <source>
        <dbReference type="SAM" id="MobiDB-lite"/>
    </source>
</evidence>
<comment type="caution">
    <text evidence="4">The sequence shown here is derived from an EMBL/GenBank/DDBJ whole genome shotgun (WGS) entry which is preliminary data.</text>
</comment>
<gene>
    <name evidence="4" type="ORF">PARMNEM_LOCUS14908</name>
</gene>